<gene>
    <name evidence="9 11" type="primary">ftsQ</name>
    <name evidence="11" type="ORF">GCM10007875_11610</name>
</gene>
<comment type="caution">
    <text evidence="11">The sequence shown here is derived from an EMBL/GenBank/DDBJ whole genome shotgun (WGS) entry which is preliminary data.</text>
</comment>
<sequence>MLGAIWQDSKLMSIMAGFFSAMAFALLGYAGLQWLIHRPLFELQKVELTGEVDRINLVSFRANVLPEVQGSFFSVNLSDVREQVEDQPWVRKAVIQRMWPNGLRIRIQSQKPLAYWGDNLLINTYGEVFSANPAEVGDNVLQATLNGPPGSELLVAKMYVNASKVLRKLGLQLKDVNLSDRYGWSFKTESGLNIELGREQENFTINQKLDRLVAIYPKIKEQLMQTVDSIDLRYPRGVAVKGERLAGANAKPVALKTSLN</sequence>
<dbReference type="PROSITE" id="PS51779">
    <property type="entry name" value="POTRA"/>
    <property type="match status" value="1"/>
</dbReference>
<evidence type="ECO:0000256" key="5">
    <source>
        <dbReference type="ARBA" id="ARBA00022692"/>
    </source>
</evidence>
<dbReference type="EMBL" id="BSOJ01000012">
    <property type="protein sequence ID" value="GLR26073.1"/>
    <property type="molecule type" value="Genomic_DNA"/>
</dbReference>
<dbReference type="PANTHER" id="PTHR35851">
    <property type="entry name" value="CELL DIVISION PROTEIN FTSQ"/>
    <property type="match status" value="1"/>
</dbReference>
<dbReference type="PANTHER" id="PTHR35851:SF1">
    <property type="entry name" value="CELL DIVISION PROTEIN FTSQ"/>
    <property type="match status" value="1"/>
</dbReference>
<evidence type="ECO:0000256" key="4">
    <source>
        <dbReference type="ARBA" id="ARBA00022618"/>
    </source>
</evidence>
<dbReference type="InterPro" id="IPR045335">
    <property type="entry name" value="FtsQ_C_sf"/>
</dbReference>
<dbReference type="Pfam" id="PF08478">
    <property type="entry name" value="POTRA_1"/>
    <property type="match status" value="1"/>
</dbReference>
<comment type="function">
    <text evidence="9">Essential cell division protein. May link together the upstream cell division proteins, which are predominantly cytoplasmic, with the downstream cell division proteins, which are predominantly periplasmic. May control correct divisome assembly.</text>
</comment>
<evidence type="ECO:0000256" key="3">
    <source>
        <dbReference type="ARBA" id="ARBA00022519"/>
    </source>
</evidence>
<dbReference type="GO" id="GO:0051301">
    <property type="term" value="P:cell division"/>
    <property type="evidence" value="ECO:0007669"/>
    <property type="project" value="UniProtKB-KW"/>
</dbReference>
<dbReference type="HAMAP" id="MF_00911">
    <property type="entry name" value="FtsQ_subfam"/>
    <property type="match status" value="1"/>
</dbReference>
<accession>A0ABQ5YNC2</accession>
<dbReference type="InterPro" id="IPR026579">
    <property type="entry name" value="FtsQ"/>
</dbReference>
<keyword evidence="2 9" id="KW-1003">Cell membrane</keyword>
<name>A0ABQ5YNC2_9BURK</name>
<comment type="similarity">
    <text evidence="9">Belongs to the FtsQ/DivIB family. FtsQ subfamily.</text>
</comment>
<dbReference type="RefSeq" id="WP_284280549.1">
    <property type="nucleotide sequence ID" value="NZ_BSOJ01000012.1"/>
</dbReference>
<keyword evidence="5 9" id="KW-0812">Transmembrane</keyword>
<dbReference type="InterPro" id="IPR013685">
    <property type="entry name" value="POTRA_FtsQ_type"/>
</dbReference>
<dbReference type="InterPro" id="IPR005548">
    <property type="entry name" value="Cell_div_FtsQ/DivIB_C"/>
</dbReference>
<evidence type="ECO:0000256" key="8">
    <source>
        <dbReference type="ARBA" id="ARBA00023306"/>
    </source>
</evidence>
<evidence type="ECO:0000313" key="12">
    <source>
        <dbReference type="Proteomes" id="UP001156664"/>
    </source>
</evidence>
<evidence type="ECO:0000256" key="9">
    <source>
        <dbReference type="HAMAP-Rule" id="MF_00911"/>
    </source>
</evidence>
<keyword evidence="8 9" id="KW-0131">Cell cycle</keyword>
<comment type="subcellular location">
    <subcellularLocation>
        <location evidence="9">Cell inner membrane</location>
        <topology evidence="9">Single-pass type II membrane protein</topology>
    </subcellularLocation>
    <subcellularLocation>
        <location evidence="1">Membrane</location>
    </subcellularLocation>
    <text evidence="9">Localizes to the division septum.</text>
</comment>
<evidence type="ECO:0000256" key="7">
    <source>
        <dbReference type="ARBA" id="ARBA00023136"/>
    </source>
</evidence>
<proteinExistence type="inferred from homology"/>
<keyword evidence="12" id="KW-1185">Reference proteome</keyword>
<keyword evidence="4 9" id="KW-0132">Cell division</keyword>
<dbReference type="InterPro" id="IPR034746">
    <property type="entry name" value="POTRA"/>
</dbReference>
<protein>
    <recommendedName>
        <fullName evidence="9">Cell division protein FtsQ</fullName>
    </recommendedName>
</protein>
<evidence type="ECO:0000256" key="1">
    <source>
        <dbReference type="ARBA" id="ARBA00004370"/>
    </source>
</evidence>
<evidence type="ECO:0000259" key="10">
    <source>
        <dbReference type="PROSITE" id="PS51779"/>
    </source>
</evidence>
<organism evidence="11 12">
    <name type="scientific">Limnobacter litoralis</name>
    <dbReference type="NCBI Taxonomy" id="481366"/>
    <lineage>
        <taxon>Bacteria</taxon>
        <taxon>Pseudomonadati</taxon>
        <taxon>Pseudomonadota</taxon>
        <taxon>Betaproteobacteria</taxon>
        <taxon>Burkholderiales</taxon>
        <taxon>Burkholderiaceae</taxon>
        <taxon>Limnobacter</taxon>
    </lineage>
</organism>
<keyword evidence="6 9" id="KW-1133">Transmembrane helix</keyword>
<evidence type="ECO:0000256" key="2">
    <source>
        <dbReference type="ARBA" id="ARBA00022475"/>
    </source>
</evidence>
<keyword evidence="3 9" id="KW-0997">Cell inner membrane</keyword>
<evidence type="ECO:0000256" key="6">
    <source>
        <dbReference type="ARBA" id="ARBA00022989"/>
    </source>
</evidence>
<keyword evidence="7 9" id="KW-0472">Membrane</keyword>
<comment type="subunit">
    <text evidence="9">Part of a complex composed of FtsB, FtsL and FtsQ.</text>
</comment>
<dbReference type="Gene3D" id="3.40.50.11690">
    <property type="entry name" value="Cell division protein FtsQ/DivIB"/>
    <property type="match status" value="1"/>
</dbReference>
<reference evidence="12" key="1">
    <citation type="journal article" date="2019" name="Int. J. Syst. Evol. Microbiol.">
        <title>The Global Catalogue of Microorganisms (GCM) 10K type strain sequencing project: providing services to taxonomists for standard genome sequencing and annotation.</title>
        <authorList>
            <consortium name="The Broad Institute Genomics Platform"/>
            <consortium name="The Broad Institute Genome Sequencing Center for Infectious Disease"/>
            <person name="Wu L."/>
            <person name="Ma J."/>
        </authorList>
    </citation>
    <scope>NUCLEOTIDE SEQUENCE [LARGE SCALE GENOMIC DNA]</scope>
    <source>
        <strain evidence="12">NBRC 105857</strain>
    </source>
</reference>
<dbReference type="Gene3D" id="3.10.20.310">
    <property type="entry name" value="membrane protein fhac"/>
    <property type="match status" value="1"/>
</dbReference>
<feature type="domain" description="POTRA" evidence="10">
    <location>
        <begin position="41"/>
        <end position="110"/>
    </location>
</feature>
<dbReference type="Proteomes" id="UP001156664">
    <property type="component" value="Unassembled WGS sequence"/>
</dbReference>
<evidence type="ECO:0000313" key="11">
    <source>
        <dbReference type="EMBL" id="GLR26073.1"/>
    </source>
</evidence>
<feature type="transmembrane region" description="Helical" evidence="9">
    <location>
        <begin position="12"/>
        <end position="36"/>
    </location>
</feature>
<dbReference type="Pfam" id="PF03799">
    <property type="entry name" value="FtsQ_DivIB_C"/>
    <property type="match status" value="1"/>
</dbReference>